<organism evidence="1 2">
    <name type="scientific">Intestinimonas massiliensis</name>
    <name type="common">ex Afouda et al. 2020</name>
    <dbReference type="NCBI Taxonomy" id="1673721"/>
    <lineage>
        <taxon>Bacteria</taxon>
        <taxon>Bacillati</taxon>
        <taxon>Bacillota</taxon>
        <taxon>Clostridia</taxon>
        <taxon>Eubacteriales</taxon>
        <taxon>Intestinimonas</taxon>
    </lineage>
</organism>
<gene>
    <name evidence="1" type="ORF">NE579_16890</name>
</gene>
<dbReference type="EMBL" id="JANFYS010000353">
    <property type="protein sequence ID" value="MCQ4772074.1"/>
    <property type="molecule type" value="Genomic_DNA"/>
</dbReference>
<comment type="caution">
    <text evidence="1">The sequence shown here is derived from an EMBL/GenBank/DDBJ whole genome shotgun (WGS) entry which is preliminary data.</text>
</comment>
<accession>A0AAW5JVW3</accession>
<name>A0AAW5JVW3_9FIRM</name>
<reference evidence="1" key="1">
    <citation type="submission" date="2022-06" db="EMBL/GenBank/DDBJ databases">
        <title>Isolation of gut microbiota from human fecal samples.</title>
        <authorList>
            <person name="Pamer E.G."/>
            <person name="Barat B."/>
            <person name="Waligurski E."/>
            <person name="Medina S."/>
            <person name="Paddock L."/>
            <person name="Mostad J."/>
        </authorList>
    </citation>
    <scope>NUCLEOTIDE SEQUENCE</scope>
    <source>
        <strain evidence="1">DFI.9.91</strain>
    </source>
</reference>
<protein>
    <submittedName>
        <fullName evidence="1">Uncharacterized protein</fullName>
    </submittedName>
</protein>
<sequence length="82" mass="9051">MGSVDAYTEQSLCGTIGYNGSTKTLEEYMETVASMGNEDLEMFEQVKQPAYINHNAYLKNAPAFDAEKENYTSAADPQVKIS</sequence>
<dbReference type="InterPro" id="IPR012334">
    <property type="entry name" value="Pectin_lyas_fold"/>
</dbReference>
<dbReference type="Proteomes" id="UP001204562">
    <property type="component" value="Unassembled WGS sequence"/>
</dbReference>
<evidence type="ECO:0000313" key="2">
    <source>
        <dbReference type="Proteomes" id="UP001204562"/>
    </source>
</evidence>
<feature type="non-terminal residue" evidence="1">
    <location>
        <position position="82"/>
    </location>
</feature>
<dbReference type="Gene3D" id="2.160.20.10">
    <property type="entry name" value="Single-stranded right-handed beta-helix, Pectin lyase-like"/>
    <property type="match status" value="1"/>
</dbReference>
<dbReference type="AlphaFoldDB" id="A0AAW5JVW3"/>
<evidence type="ECO:0000313" key="1">
    <source>
        <dbReference type="EMBL" id="MCQ4772074.1"/>
    </source>
</evidence>
<proteinExistence type="predicted"/>